<dbReference type="Pfam" id="PF13181">
    <property type="entry name" value="TPR_8"/>
    <property type="match status" value="2"/>
</dbReference>
<evidence type="ECO:0000256" key="2">
    <source>
        <dbReference type="ARBA" id="ARBA00022803"/>
    </source>
</evidence>
<feature type="domain" description="Transglutaminase-like" evidence="5">
    <location>
        <begin position="76"/>
        <end position="149"/>
    </location>
</feature>
<keyword evidence="1" id="KW-0677">Repeat</keyword>
<reference evidence="6 7" key="1">
    <citation type="submission" date="2018-01" db="EMBL/GenBank/DDBJ databases">
        <title>The draft genome sequence of Halioglobus lutimaris HF004.</title>
        <authorList>
            <person name="Du Z.-J."/>
            <person name="Shi M.-J."/>
        </authorList>
    </citation>
    <scope>NUCLEOTIDE SEQUENCE [LARGE SCALE GENOMIC DNA]</scope>
    <source>
        <strain evidence="6 7">HF004</strain>
    </source>
</reference>
<dbReference type="SUPFAM" id="SSF48452">
    <property type="entry name" value="TPR-like"/>
    <property type="match status" value="1"/>
</dbReference>
<dbReference type="SUPFAM" id="SSF54001">
    <property type="entry name" value="Cysteine proteinases"/>
    <property type="match status" value="1"/>
</dbReference>
<keyword evidence="2 3" id="KW-0802">TPR repeat</keyword>
<evidence type="ECO:0000259" key="5">
    <source>
        <dbReference type="Pfam" id="PF01841"/>
    </source>
</evidence>
<dbReference type="OrthoDB" id="5801251at2"/>
<dbReference type="Proteomes" id="UP000235005">
    <property type="component" value="Unassembled WGS sequence"/>
</dbReference>
<keyword evidence="7" id="KW-1185">Reference proteome</keyword>
<dbReference type="PANTHER" id="PTHR45586">
    <property type="entry name" value="TPR REPEAT-CONTAINING PROTEIN PA4667"/>
    <property type="match status" value="1"/>
</dbReference>
<feature type="signal peptide" evidence="4">
    <location>
        <begin position="1"/>
        <end position="23"/>
    </location>
</feature>
<evidence type="ECO:0000313" key="7">
    <source>
        <dbReference type="Proteomes" id="UP000235005"/>
    </source>
</evidence>
<dbReference type="SMART" id="SM00028">
    <property type="entry name" value="TPR"/>
    <property type="match status" value="4"/>
</dbReference>
<dbReference type="AlphaFoldDB" id="A0A2N5X8L2"/>
<feature type="chain" id="PRO_5014976223" description="Transglutaminase-like domain-containing protein" evidence="4">
    <location>
        <begin position="24"/>
        <end position="382"/>
    </location>
</feature>
<dbReference type="InterPro" id="IPR002931">
    <property type="entry name" value="Transglutaminase-like"/>
</dbReference>
<dbReference type="PROSITE" id="PS51257">
    <property type="entry name" value="PROKAR_LIPOPROTEIN"/>
    <property type="match status" value="1"/>
</dbReference>
<evidence type="ECO:0000256" key="3">
    <source>
        <dbReference type="PROSITE-ProRule" id="PRU00339"/>
    </source>
</evidence>
<dbReference type="PANTHER" id="PTHR45586:SF1">
    <property type="entry name" value="LIPOPOLYSACCHARIDE ASSEMBLY PROTEIN B"/>
    <property type="match status" value="1"/>
</dbReference>
<comment type="caution">
    <text evidence="6">The sequence shown here is derived from an EMBL/GenBank/DDBJ whole genome shotgun (WGS) entry which is preliminary data.</text>
</comment>
<dbReference type="InterPro" id="IPR011990">
    <property type="entry name" value="TPR-like_helical_dom_sf"/>
</dbReference>
<proteinExistence type="predicted"/>
<feature type="repeat" description="TPR" evidence="3">
    <location>
        <begin position="333"/>
        <end position="366"/>
    </location>
</feature>
<evidence type="ECO:0000256" key="1">
    <source>
        <dbReference type="ARBA" id="ARBA00022737"/>
    </source>
</evidence>
<evidence type="ECO:0000313" key="6">
    <source>
        <dbReference type="EMBL" id="PLW70808.1"/>
    </source>
</evidence>
<dbReference type="InterPro" id="IPR038765">
    <property type="entry name" value="Papain-like_cys_pep_sf"/>
</dbReference>
<dbReference type="Gene3D" id="3.10.620.30">
    <property type="match status" value="1"/>
</dbReference>
<accession>A0A2N5X8L2</accession>
<name>A0A2N5X8L2_9GAMM</name>
<dbReference type="EMBL" id="PKUS01000001">
    <property type="protein sequence ID" value="PLW70808.1"/>
    <property type="molecule type" value="Genomic_DNA"/>
</dbReference>
<sequence length="382" mass="42814">MRKLIILRQLALLSGLLALVACAGPGPAPSQAAQAYSRAALLDGSVLGLPPELKPPAPQLLAVNDDMRAFLAEHTPRKANKKQKVEQILRAILDDGLRLDYNLFHTLTAEEAFYTREGNCMSFTNLFVALAREAGIPARFQEVEVPPTWEARNETWLYNKHLNAVVDLPGGSMMVDFAMESFDTEYKRHLLDDEEVQARYHNNMGVHLMMDHEFTSAYLHFSRAISLAPDTGYFWTNLGSLYRRAGEEAAAEAAYLRAIDVSREPAAMSNLARLYRQQDKENLAVWYEGKVELFRLHNPYYLHELALQAFEAGDYPLAVSRSRSALRLDKAQHEIYRLLGLSYVALGQLDDAGEAFTAAARLAESDEQKAGYSKKIRLLAGH</sequence>
<dbReference type="Gene3D" id="1.25.40.10">
    <property type="entry name" value="Tetratricopeptide repeat domain"/>
    <property type="match status" value="2"/>
</dbReference>
<feature type="repeat" description="TPR" evidence="3">
    <location>
        <begin position="198"/>
        <end position="231"/>
    </location>
</feature>
<dbReference type="InterPro" id="IPR051012">
    <property type="entry name" value="CellSynth/LPSAsmb/PSIAsmb"/>
</dbReference>
<dbReference type="Pfam" id="PF01841">
    <property type="entry name" value="Transglut_core"/>
    <property type="match status" value="1"/>
</dbReference>
<gene>
    <name evidence="6" type="ORF">C0039_01365</name>
</gene>
<dbReference type="InterPro" id="IPR019734">
    <property type="entry name" value="TPR_rpt"/>
</dbReference>
<evidence type="ECO:0000256" key="4">
    <source>
        <dbReference type="SAM" id="SignalP"/>
    </source>
</evidence>
<dbReference type="PROSITE" id="PS50005">
    <property type="entry name" value="TPR"/>
    <property type="match status" value="2"/>
</dbReference>
<dbReference type="RefSeq" id="WP_101517039.1">
    <property type="nucleotide sequence ID" value="NZ_PKUS01000001.1"/>
</dbReference>
<organism evidence="6 7">
    <name type="scientific">Pseudohalioglobus lutimaris</name>
    <dbReference type="NCBI Taxonomy" id="1737061"/>
    <lineage>
        <taxon>Bacteria</taxon>
        <taxon>Pseudomonadati</taxon>
        <taxon>Pseudomonadota</taxon>
        <taxon>Gammaproteobacteria</taxon>
        <taxon>Cellvibrionales</taxon>
        <taxon>Halieaceae</taxon>
        <taxon>Pseudohalioglobus</taxon>
    </lineage>
</organism>
<keyword evidence="4" id="KW-0732">Signal</keyword>
<protein>
    <recommendedName>
        <fullName evidence="5">Transglutaminase-like domain-containing protein</fullName>
    </recommendedName>
</protein>